<feature type="compositionally biased region" description="Basic and acidic residues" evidence="1">
    <location>
        <begin position="219"/>
        <end position="231"/>
    </location>
</feature>
<feature type="region of interest" description="Disordered" evidence="1">
    <location>
        <begin position="203"/>
        <end position="244"/>
    </location>
</feature>
<feature type="region of interest" description="Disordered" evidence="1">
    <location>
        <begin position="1"/>
        <end position="22"/>
    </location>
</feature>
<gene>
    <name evidence="2" type="ordered locus">HCH_02183</name>
</gene>
<name>Q2SK13_HAHCH</name>
<evidence type="ECO:0000313" key="3">
    <source>
        <dbReference type="Proteomes" id="UP000000238"/>
    </source>
</evidence>
<dbReference type="HOGENOM" id="CLU_091322_0_0_6"/>
<dbReference type="Gene3D" id="1.10.260.40">
    <property type="entry name" value="lambda repressor-like DNA-binding domains"/>
    <property type="match status" value="1"/>
</dbReference>
<protein>
    <recommendedName>
        <fullName evidence="4">HTH cro/C1-type domain-containing protein</fullName>
    </recommendedName>
</protein>
<dbReference type="eggNOG" id="COG1426">
    <property type="taxonomic scope" value="Bacteria"/>
</dbReference>
<evidence type="ECO:0000256" key="1">
    <source>
        <dbReference type="SAM" id="MobiDB-lite"/>
    </source>
</evidence>
<dbReference type="GO" id="GO:0003677">
    <property type="term" value="F:DNA binding"/>
    <property type="evidence" value="ECO:0007669"/>
    <property type="project" value="InterPro"/>
</dbReference>
<organism evidence="2 3">
    <name type="scientific">Hahella chejuensis (strain KCTC 2396)</name>
    <dbReference type="NCBI Taxonomy" id="349521"/>
    <lineage>
        <taxon>Bacteria</taxon>
        <taxon>Pseudomonadati</taxon>
        <taxon>Pseudomonadota</taxon>
        <taxon>Gammaproteobacteria</taxon>
        <taxon>Oceanospirillales</taxon>
        <taxon>Hahellaceae</taxon>
        <taxon>Hahella</taxon>
    </lineage>
</organism>
<dbReference type="InterPro" id="IPR010982">
    <property type="entry name" value="Lambda_DNA-bd_dom_sf"/>
</dbReference>
<reference evidence="2 3" key="1">
    <citation type="journal article" date="2005" name="Nucleic Acids Res.">
        <title>Genomic blueprint of Hahella chejuensis, a marine microbe producing an algicidal agent.</title>
        <authorList>
            <person name="Jeong H."/>
            <person name="Yim J.H."/>
            <person name="Lee C."/>
            <person name="Choi S.-H."/>
            <person name="Park Y.K."/>
            <person name="Yoon S.H."/>
            <person name="Hur C.-G."/>
            <person name="Kang H.-Y."/>
            <person name="Kim D."/>
            <person name="Lee H.H."/>
            <person name="Park K.H."/>
            <person name="Park S.-H."/>
            <person name="Park H.-S."/>
            <person name="Lee H.K."/>
            <person name="Oh T.K."/>
            <person name="Kim J.F."/>
        </authorList>
    </citation>
    <scope>NUCLEOTIDE SEQUENCE [LARGE SCALE GENOMIC DNA]</scope>
    <source>
        <strain evidence="2 3">KCTC 2396</strain>
    </source>
</reference>
<dbReference type="STRING" id="349521.HCH_02183"/>
<dbReference type="AlphaFoldDB" id="Q2SK13"/>
<keyword evidence="3" id="KW-1185">Reference proteome</keyword>
<dbReference type="SUPFAM" id="SSF47413">
    <property type="entry name" value="lambda repressor-like DNA-binding domains"/>
    <property type="match status" value="1"/>
</dbReference>
<dbReference type="Proteomes" id="UP000000238">
    <property type="component" value="Chromosome"/>
</dbReference>
<evidence type="ECO:0000313" key="2">
    <source>
        <dbReference type="EMBL" id="ABC29011.1"/>
    </source>
</evidence>
<sequence>MTPTQKSSTKAKSATPTTKGDESGWFNRISEFTTSALKIARLTTDSSIRVGKTILKNQDQLKLMAAAGQSLKDLREVAGLTIHELSDSLSLKDKSLWEAVENGTATISFELILRLAALLARNDPVPFILKYTRTYNPELWRILNDWGLGRLPLQYERERKFINIYRRHDAARQLSDEGFEKVLEFTQKAFEMGLHFVAENEQLSKSSKEAKVTESAYSEETHRNLRDDKTTASKSSAETKNPRE</sequence>
<dbReference type="KEGG" id="hch:HCH_02183"/>
<accession>Q2SK13</accession>
<feature type="compositionally biased region" description="Polar residues" evidence="1">
    <location>
        <begin position="232"/>
        <end position="244"/>
    </location>
</feature>
<dbReference type="EMBL" id="CP000155">
    <property type="protein sequence ID" value="ABC29011.1"/>
    <property type="molecule type" value="Genomic_DNA"/>
</dbReference>
<feature type="compositionally biased region" description="Low complexity" evidence="1">
    <location>
        <begin position="1"/>
        <end position="18"/>
    </location>
</feature>
<proteinExistence type="predicted"/>
<evidence type="ECO:0008006" key="4">
    <source>
        <dbReference type="Google" id="ProtNLM"/>
    </source>
</evidence>